<protein>
    <submittedName>
        <fullName evidence="2">Uncharacterized protein</fullName>
    </submittedName>
</protein>
<feature type="transmembrane region" description="Helical" evidence="1">
    <location>
        <begin position="20"/>
        <end position="46"/>
    </location>
</feature>
<name>A0ABV3HK30_9ACTN</name>
<reference evidence="2 3" key="1">
    <citation type="submission" date="2024-06" db="EMBL/GenBank/DDBJ databases">
        <title>The Natural Products Discovery Center: Release of the First 8490 Sequenced Strains for Exploring Actinobacteria Biosynthetic Diversity.</title>
        <authorList>
            <person name="Kalkreuter E."/>
            <person name="Kautsar S.A."/>
            <person name="Yang D."/>
            <person name="Bader C.D."/>
            <person name="Teijaro C.N."/>
            <person name="Fluegel L."/>
            <person name="Davis C.M."/>
            <person name="Simpson J.R."/>
            <person name="Lauterbach L."/>
            <person name="Steele A.D."/>
            <person name="Gui C."/>
            <person name="Meng S."/>
            <person name="Li G."/>
            <person name="Viehrig K."/>
            <person name="Ye F."/>
            <person name="Su P."/>
            <person name="Kiefer A.F."/>
            <person name="Nichols A."/>
            <person name="Cepeda A.J."/>
            <person name="Yan W."/>
            <person name="Fan B."/>
            <person name="Jiang Y."/>
            <person name="Adhikari A."/>
            <person name="Zheng C.-J."/>
            <person name="Schuster L."/>
            <person name="Cowan T.M."/>
            <person name="Smanski M.J."/>
            <person name="Chevrette M.G."/>
            <person name="De Carvalho L.P.S."/>
            <person name="Shen B."/>
        </authorList>
    </citation>
    <scope>NUCLEOTIDE SEQUENCE [LARGE SCALE GENOMIC DNA]</scope>
    <source>
        <strain evidence="2 3">NPDC049574</strain>
    </source>
</reference>
<evidence type="ECO:0000313" key="3">
    <source>
        <dbReference type="Proteomes" id="UP001552427"/>
    </source>
</evidence>
<keyword evidence="1" id="KW-0812">Transmembrane</keyword>
<keyword evidence="1" id="KW-1133">Transmembrane helix</keyword>
<evidence type="ECO:0000313" key="2">
    <source>
        <dbReference type="EMBL" id="MEV4292730.1"/>
    </source>
</evidence>
<keyword evidence="3" id="KW-1185">Reference proteome</keyword>
<feature type="transmembrane region" description="Helical" evidence="1">
    <location>
        <begin position="53"/>
        <end position="75"/>
    </location>
</feature>
<accession>A0ABV3HK30</accession>
<sequence>MPEDENASIMTMVTTMARHLLQGLGGAASAAVAYLIVAMFAFFLFFSLLLLPILLLYTPFAILVIGLAGVVVSFARRPSSSGFVAFWSGWALCPAVYFIVLLTR</sequence>
<keyword evidence="1" id="KW-0472">Membrane</keyword>
<evidence type="ECO:0000256" key="1">
    <source>
        <dbReference type="SAM" id="Phobius"/>
    </source>
</evidence>
<organism evidence="2 3">
    <name type="scientific">Nonomuraea bangladeshensis</name>
    <dbReference type="NCBI Taxonomy" id="404385"/>
    <lineage>
        <taxon>Bacteria</taxon>
        <taxon>Bacillati</taxon>
        <taxon>Actinomycetota</taxon>
        <taxon>Actinomycetes</taxon>
        <taxon>Streptosporangiales</taxon>
        <taxon>Streptosporangiaceae</taxon>
        <taxon>Nonomuraea</taxon>
    </lineage>
</organism>
<feature type="transmembrane region" description="Helical" evidence="1">
    <location>
        <begin position="81"/>
        <end position="102"/>
    </location>
</feature>
<gene>
    <name evidence="2" type="ORF">AB0K40_45100</name>
</gene>
<dbReference type="RefSeq" id="WP_364463269.1">
    <property type="nucleotide sequence ID" value="NZ_JBFARM010000020.1"/>
</dbReference>
<proteinExistence type="predicted"/>
<dbReference type="Proteomes" id="UP001552427">
    <property type="component" value="Unassembled WGS sequence"/>
</dbReference>
<comment type="caution">
    <text evidence="2">The sequence shown here is derived from an EMBL/GenBank/DDBJ whole genome shotgun (WGS) entry which is preliminary data.</text>
</comment>
<dbReference type="EMBL" id="JBFARM010000020">
    <property type="protein sequence ID" value="MEV4292730.1"/>
    <property type="molecule type" value="Genomic_DNA"/>
</dbReference>